<dbReference type="GO" id="GO:0016887">
    <property type="term" value="F:ATP hydrolysis activity"/>
    <property type="evidence" value="ECO:0007669"/>
    <property type="project" value="InterPro"/>
</dbReference>
<dbReference type="PROSITE" id="PS50893">
    <property type="entry name" value="ABC_TRANSPORTER_2"/>
    <property type="match status" value="1"/>
</dbReference>
<dbReference type="SUPFAM" id="SSF90123">
    <property type="entry name" value="ABC transporter transmembrane region"/>
    <property type="match status" value="1"/>
</dbReference>
<dbReference type="Proteomes" id="UP000295075">
    <property type="component" value="Unassembled WGS sequence"/>
</dbReference>
<dbReference type="OrthoDB" id="9806127at2"/>
<keyword evidence="3" id="KW-1003">Cell membrane</keyword>
<evidence type="ECO:0000256" key="4">
    <source>
        <dbReference type="ARBA" id="ARBA00022519"/>
    </source>
</evidence>
<keyword evidence="5 11" id="KW-0812">Transmembrane</keyword>
<feature type="domain" description="ABC transporter" evidence="12">
    <location>
        <begin position="341"/>
        <end position="579"/>
    </location>
</feature>
<dbReference type="SMART" id="SM00382">
    <property type="entry name" value="AAA"/>
    <property type="match status" value="1"/>
</dbReference>
<keyword evidence="6" id="KW-0547">Nucleotide-binding</keyword>
<evidence type="ECO:0000256" key="5">
    <source>
        <dbReference type="ARBA" id="ARBA00022692"/>
    </source>
</evidence>
<dbReference type="GO" id="GO:0005524">
    <property type="term" value="F:ATP binding"/>
    <property type="evidence" value="ECO:0007669"/>
    <property type="project" value="UniProtKB-KW"/>
</dbReference>
<keyword evidence="4" id="KW-0997">Cell inner membrane</keyword>
<feature type="transmembrane region" description="Helical" evidence="11">
    <location>
        <begin position="56"/>
        <end position="85"/>
    </location>
</feature>
<name>A0A4R4Q2R1_9ACTN</name>
<dbReference type="EMBL" id="SMKA01000062">
    <property type="protein sequence ID" value="TDC29287.1"/>
    <property type="molecule type" value="Genomic_DNA"/>
</dbReference>
<sequence>MANLRSKRIAGLFRPHWKRLVLIGATVAGASAVTITNPFLLREILDTAIPGQRPGLISLLALGMIAVAVASALLAVVQATASAVVGQRLMHSLRVAVYANMQRLSLDFYTRTKAGEIQTRIAGDITGLQSVLTTTAGQLITAISSIVASLVAMVVLDWRLTLVSLVIVPVFVWIGRRVGRVRQNLAGVKQQRVSAMSSFVGESLSISGIILGKSFGRTQDMTKQFTELSDDLAQTEFKAALAGRWHSASFQMVTASLPILIYWSAIFTFTGDGVSVGTIVAFTALQTQLVWPANSLLRLILEARSSLALFDRVFDYLDLVPSVAEPRSPRDLPRSRAGRRIEFRDVSFTYSSAERTSGGGVHRVSVDIVPGSKVGFVGETGSGKSTLAMLMTRLYDPSEGQVLLDGVDVRELSRETLADAVGIVTQDPYLLHASIAENLRFARPDATQEQLEWACQMAQIHEFITELPDGYDSVVGERGYQLSGGERQRLSIARLLLKDPSVIIFDEATSALDTLTETRLLAALEAGLPGRTMVIIAHRLAAIRRADVIHVMSQGQVVESGDHGQLAGQVGEYAGLLAASAIRP</sequence>
<evidence type="ECO:0000313" key="14">
    <source>
        <dbReference type="EMBL" id="TDC29287.1"/>
    </source>
</evidence>
<comment type="caution">
    <text evidence="14">The sequence shown here is derived from an EMBL/GenBank/DDBJ whole genome shotgun (WGS) entry which is preliminary data.</text>
</comment>
<keyword evidence="7 14" id="KW-0067">ATP-binding</keyword>
<feature type="transmembrane region" description="Helical" evidence="11">
    <location>
        <begin position="260"/>
        <end position="285"/>
    </location>
</feature>
<dbReference type="Pfam" id="PF00664">
    <property type="entry name" value="ABC_membrane"/>
    <property type="match status" value="1"/>
</dbReference>
<dbReference type="PROSITE" id="PS50929">
    <property type="entry name" value="ABC_TM1F"/>
    <property type="match status" value="1"/>
</dbReference>
<dbReference type="PANTHER" id="PTHR43394">
    <property type="entry name" value="ATP-DEPENDENT PERMEASE MDL1, MITOCHONDRIAL"/>
    <property type="match status" value="1"/>
</dbReference>
<evidence type="ECO:0000256" key="10">
    <source>
        <dbReference type="ARBA" id="ARBA00023455"/>
    </source>
</evidence>
<organism evidence="14 15">
    <name type="scientific">Kribbella albertanoniae</name>
    <dbReference type="NCBI Taxonomy" id="1266829"/>
    <lineage>
        <taxon>Bacteria</taxon>
        <taxon>Bacillati</taxon>
        <taxon>Actinomycetota</taxon>
        <taxon>Actinomycetes</taxon>
        <taxon>Propionibacteriales</taxon>
        <taxon>Kribbellaceae</taxon>
        <taxon>Kribbella</taxon>
    </lineage>
</organism>
<dbReference type="SUPFAM" id="SSF52540">
    <property type="entry name" value="P-loop containing nucleoside triphosphate hydrolases"/>
    <property type="match status" value="1"/>
</dbReference>
<accession>A0A4R4Q2R1</accession>
<comment type="subcellular location">
    <subcellularLocation>
        <location evidence="1">Cell inner membrane</location>
        <topology evidence="1">Multi-pass membrane protein</topology>
    </subcellularLocation>
</comment>
<evidence type="ECO:0000256" key="1">
    <source>
        <dbReference type="ARBA" id="ARBA00004429"/>
    </source>
</evidence>
<evidence type="ECO:0000256" key="3">
    <source>
        <dbReference type="ARBA" id="ARBA00022475"/>
    </source>
</evidence>
<evidence type="ECO:0000256" key="2">
    <source>
        <dbReference type="ARBA" id="ARBA00022448"/>
    </source>
</evidence>
<evidence type="ECO:0000256" key="7">
    <source>
        <dbReference type="ARBA" id="ARBA00022840"/>
    </source>
</evidence>
<evidence type="ECO:0000259" key="12">
    <source>
        <dbReference type="PROSITE" id="PS50893"/>
    </source>
</evidence>
<keyword evidence="9 11" id="KW-0472">Membrane</keyword>
<dbReference type="InterPro" id="IPR036640">
    <property type="entry name" value="ABC1_TM_sf"/>
</dbReference>
<evidence type="ECO:0000256" key="8">
    <source>
        <dbReference type="ARBA" id="ARBA00022989"/>
    </source>
</evidence>
<dbReference type="PANTHER" id="PTHR43394:SF1">
    <property type="entry name" value="ATP-BINDING CASSETTE SUB-FAMILY B MEMBER 10, MITOCHONDRIAL"/>
    <property type="match status" value="1"/>
</dbReference>
<dbReference type="Pfam" id="PF00005">
    <property type="entry name" value="ABC_tran"/>
    <property type="match status" value="1"/>
</dbReference>
<gene>
    <name evidence="14" type="ORF">E1261_16185</name>
</gene>
<dbReference type="InterPro" id="IPR039421">
    <property type="entry name" value="Type_1_exporter"/>
</dbReference>
<dbReference type="Gene3D" id="1.20.1560.10">
    <property type="entry name" value="ABC transporter type 1, transmembrane domain"/>
    <property type="match status" value="1"/>
</dbReference>
<dbReference type="InterPro" id="IPR017871">
    <property type="entry name" value="ABC_transporter-like_CS"/>
</dbReference>
<keyword evidence="2" id="KW-0813">Transport</keyword>
<reference evidence="14 15" key="1">
    <citation type="submission" date="2019-03" db="EMBL/GenBank/DDBJ databases">
        <title>Draft genome sequences of novel Actinobacteria.</title>
        <authorList>
            <person name="Sahin N."/>
            <person name="Ay H."/>
            <person name="Saygin H."/>
        </authorList>
    </citation>
    <scope>NUCLEOTIDE SEQUENCE [LARGE SCALE GENOMIC DNA]</scope>
    <source>
        <strain evidence="14 15">JCM 30547</strain>
    </source>
</reference>
<dbReference type="PROSITE" id="PS00211">
    <property type="entry name" value="ABC_TRANSPORTER_1"/>
    <property type="match status" value="1"/>
</dbReference>
<feature type="transmembrane region" description="Helical" evidence="11">
    <location>
        <begin position="158"/>
        <end position="175"/>
    </location>
</feature>
<protein>
    <submittedName>
        <fullName evidence="14">ABC transporter ATP-binding protein</fullName>
    </submittedName>
</protein>
<evidence type="ECO:0000256" key="9">
    <source>
        <dbReference type="ARBA" id="ARBA00023136"/>
    </source>
</evidence>
<dbReference type="InterPro" id="IPR003439">
    <property type="entry name" value="ABC_transporter-like_ATP-bd"/>
</dbReference>
<comment type="similarity">
    <text evidence="10">Belongs to the ABC transporter superfamily. Siderophore-Fe(3+) uptake transporter (SIUT) (TC 3.A.1.21) family.</text>
</comment>
<evidence type="ECO:0000256" key="6">
    <source>
        <dbReference type="ARBA" id="ARBA00022741"/>
    </source>
</evidence>
<dbReference type="InterPro" id="IPR011527">
    <property type="entry name" value="ABC1_TM_dom"/>
</dbReference>
<keyword evidence="15" id="KW-1185">Reference proteome</keyword>
<evidence type="ECO:0000256" key="11">
    <source>
        <dbReference type="SAM" id="Phobius"/>
    </source>
</evidence>
<evidence type="ECO:0000313" key="15">
    <source>
        <dbReference type="Proteomes" id="UP000295075"/>
    </source>
</evidence>
<feature type="domain" description="ABC transmembrane type-1" evidence="13">
    <location>
        <begin position="21"/>
        <end position="305"/>
    </location>
</feature>
<dbReference type="InterPro" id="IPR027417">
    <property type="entry name" value="P-loop_NTPase"/>
</dbReference>
<dbReference type="InterPro" id="IPR003593">
    <property type="entry name" value="AAA+_ATPase"/>
</dbReference>
<keyword evidence="8 11" id="KW-1133">Transmembrane helix</keyword>
<evidence type="ECO:0000259" key="13">
    <source>
        <dbReference type="PROSITE" id="PS50929"/>
    </source>
</evidence>
<dbReference type="CDD" id="cd18550">
    <property type="entry name" value="ABC_6TM_exporter_like"/>
    <property type="match status" value="1"/>
</dbReference>
<dbReference type="GO" id="GO:0015421">
    <property type="term" value="F:ABC-type oligopeptide transporter activity"/>
    <property type="evidence" value="ECO:0007669"/>
    <property type="project" value="TreeGrafter"/>
</dbReference>
<feature type="transmembrane region" description="Helical" evidence="11">
    <location>
        <begin position="130"/>
        <end position="152"/>
    </location>
</feature>
<dbReference type="GO" id="GO:0005886">
    <property type="term" value="C:plasma membrane"/>
    <property type="evidence" value="ECO:0007669"/>
    <property type="project" value="UniProtKB-SubCell"/>
</dbReference>
<dbReference type="FunFam" id="3.40.50.300:FF:000221">
    <property type="entry name" value="Multidrug ABC transporter ATP-binding protein"/>
    <property type="match status" value="1"/>
</dbReference>
<dbReference type="AlphaFoldDB" id="A0A4R4Q2R1"/>
<dbReference type="Gene3D" id="3.40.50.300">
    <property type="entry name" value="P-loop containing nucleotide triphosphate hydrolases"/>
    <property type="match status" value="1"/>
</dbReference>
<proteinExistence type="inferred from homology"/>